<keyword evidence="2" id="KW-0489">Methyltransferase</keyword>
<evidence type="ECO:0000313" key="3">
    <source>
        <dbReference type="Proteomes" id="UP000440694"/>
    </source>
</evidence>
<proteinExistence type="predicted"/>
<evidence type="ECO:0000313" key="2">
    <source>
        <dbReference type="EMBL" id="MTD94071.1"/>
    </source>
</evidence>
<dbReference type="AlphaFoldDB" id="A0A6I3KMZ8"/>
<dbReference type="EMBL" id="WMBQ01000001">
    <property type="protein sequence ID" value="MTD94071.1"/>
    <property type="molecule type" value="Genomic_DNA"/>
</dbReference>
<dbReference type="PANTHER" id="PTHR34203">
    <property type="entry name" value="METHYLTRANSFERASE, FKBM FAMILY PROTEIN"/>
    <property type="match status" value="1"/>
</dbReference>
<dbReference type="Proteomes" id="UP000440694">
    <property type="component" value="Unassembled WGS sequence"/>
</dbReference>
<dbReference type="RefSeq" id="WP_154738545.1">
    <property type="nucleotide sequence ID" value="NZ_WMBQ01000001.1"/>
</dbReference>
<evidence type="ECO:0000259" key="1">
    <source>
        <dbReference type="Pfam" id="PF05050"/>
    </source>
</evidence>
<dbReference type="InterPro" id="IPR029063">
    <property type="entry name" value="SAM-dependent_MTases_sf"/>
</dbReference>
<keyword evidence="2" id="KW-0808">Transferase</keyword>
<dbReference type="GO" id="GO:0032259">
    <property type="term" value="P:methylation"/>
    <property type="evidence" value="ECO:0007669"/>
    <property type="project" value="UniProtKB-KW"/>
</dbReference>
<dbReference type="Gene3D" id="3.40.50.150">
    <property type="entry name" value="Vaccinia Virus protein VP39"/>
    <property type="match status" value="1"/>
</dbReference>
<gene>
    <name evidence="2" type="ORF">GIW81_06935</name>
</gene>
<comment type="caution">
    <text evidence="2">The sequence shown here is derived from an EMBL/GenBank/DDBJ whole genome shotgun (WGS) entry which is preliminary data.</text>
</comment>
<feature type="domain" description="Methyltransferase FkbM" evidence="1">
    <location>
        <begin position="96"/>
        <end position="227"/>
    </location>
</feature>
<dbReference type="InterPro" id="IPR006342">
    <property type="entry name" value="FkbM_mtfrase"/>
</dbReference>
<dbReference type="Pfam" id="PF05050">
    <property type="entry name" value="Methyltransf_21"/>
    <property type="match status" value="1"/>
</dbReference>
<name>A0A6I3KMZ8_9HYPH</name>
<accession>A0A6I3KMZ8</accession>
<dbReference type="GO" id="GO:0008168">
    <property type="term" value="F:methyltransferase activity"/>
    <property type="evidence" value="ECO:0007669"/>
    <property type="project" value="UniProtKB-KW"/>
</dbReference>
<dbReference type="SUPFAM" id="SSF53335">
    <property type="entry name" value="S-adenosyl-L-methionine-dependent methyltransferases"/>
    <property type="match status" value="1"/>
</dbReference>
<reference evidence="2 3" key="1">
    <citation type="submission" date="2019-11" db="EMBL/GenBank/DDBJ databases">
        <title>Identification of a novel strain.</title>
        <authorList>
            <person name="Xu Q."/>
            <person name="Wang G."/>
        </authorList>
    </citation>
    <scope>NUCLEOTIDE SEQUENCE [LARGE SCALE GENOMIC DNA]</scope>
    <source>
        <strain evidence="3">xq</strain>
    </source>
</reference>
<sequence>MPSPLQHIEGLIKAVGVVSALNILARRTAGLARPTAVRLRDASRDKVMVRPTQSDLFAAAQVFGWEDYQLSGRVIERLNDLAKAWRVAGDVPVIIDGGGNVGYASVYFANRFPEAVVLAVEPDPDNFAMLVQNTAQHENIRPVHGALWQDESGVDLKRETSGGWSISTVPSRNNGGIPSWRIEELLRQVPRSRVLILKLDIEGSERQVCDASPQTIRAAPCVIVEPHDYDRVGGGCLTPLFRAISGKEVDTLVQGDVLVFLDSSLSSPAGNLKTLPERDTMLRVVSA</sequence>
<dbReference type="NCBIfam" id="TIGR01444">
    <property type="entry name" value="fkbM_fam"/>
    <property type="match status" value="1"/>
</dbReference>
<dbReference type="PANTHER" id="PTHR34203:SF15">
    <property type="entry name" value="SLL1173 PROTEIN"/>
    <property type="match status" value="1"/>
</dbReference>
<protein>
    <submittedName>
        <fullName evidence="2">FkbM family methyltransferase</fullName>
    </submittedName>
</protein>
<keyword evidence="3" id="KW-1185">Reference proteome</keyword>
<organism evidence="2 3">
    <name type="scientific">Hyphomicrobium album</name>
    <dbReference type="NCBI Taxonomy" id="2665159"/>
    <lineage>
        <taxon>Bacteria</taxon>
        <taxon>Pseudomonadati</taxon>
        <taxon>Pseudomonadota</taxon>
        <taxon>Alphaproteobacteria</taxon>
        <taxon>Hyphomicrobiales</taxon>
        <taxon>Hyphomicrobiaceae</taxon>
        <taxon>Hyphomicrobium</taxon>
    </lineage>
</organism>
<dbReference type="InterPro" id="IPR052514">
    <property type="entry name" value="SAM-dependent_MTase"/>
</dbReference>